<proteinExistence type="predicted"/>
<dbReference type="PANTHER" id="PTHR42085">
    <property type="entry name" value="F-BOX DOMAIN-CONTAINING PROTEIN"/>
    <property type="match status" value="1"/>
</dbReference>
<evidence type="ECO:0000313" key="1">
    <source>
        <dbReference type="EMBL" id="GAP89046.2"/>
    </source>
</evidence>
<dbReference type="Proteomes" id="UP000054516">
    <property type="component" value="Unassembled WGS sequence"/>
</dbReference>
<dbReference type="PANTHER" id="PTHR42085:SF2">
    <property type="entry name" value="F-BOX DOMAIN-CONTAINING PROTEIN"/>
    <property type="match status" value="1"/>
</dbReference>
<dbReference type="EMBL" id="DF977479">
    <property type="protein sequence ID" value="GAP89046.2"/>
    <property type="molecule type" value="Genomic_DNA"/>
</dbReference>
<accession>A0A1W2TL80</accession>
<sequence>MNPSWPAWECRDQTDQAELYHNQSLRVKNNRLEDENLALKRLLRMHGISWQNSQPTPARTKGFRITRSSTSRDRTLPRLPVEIQLRVLSYALTSPYPIVDPLCKSRPERMLPREKNKRNDIAIHFLATCRAYHFEGTKFLWSNNTFLFTSPTSLRQFADLDLIYRQNIQHVTFRLIAKFYDDEDRVHRLPTSYHPNLKSSVKLAVQRRPKENTLARRGFRAYAWYQLVDFLEAMLPPYDPTRKLPSDQPRPRLLPGLKSLRIDFVNFINDLLQYPPQQLHDLASHQLGCMLNEVTLTGVPTDECGMRVSTELSGLLKDEGLLIDHAPILVAVKDGIRLLQCTGTICDYSSKVVRGMHSIGEHQFFDDDHHRHTWTYFPPAPPDEGSPPFHLSHSCRTIWKKVPVRLDGNGERKWELYDRVSGMPWGDAEEEATMFDLLDEDLGPMVCENCGECHPGALLPDELMGLYDEDF</sequence>
<organism evidence="1">
    <name type="scientific">Rosellinia necatrix</name>
    <name type="common">White root-rot fungus</name>
    <dbReference type="NCBI Taxonomy" id="77044"/>
    <lineage>
        <taxon>Eukaryota</taxon>
        <taxon>Fungi</taxon>
        <taxon>Dikarya</taxon>
        <taxon>Ascomycota</taxon>
        <taxon>Pezizomycotina</taxon>
        <taxon>Sordariomycetes</taxon>
        <taxon>Xylariomycetidae</taxon>
        <taxon>Xylariales</taxon>
        <taxon>Xylariaceae</taxon>
        <taxon>Rosellinia</taxon>
    </lineage>
</organism>
<dbReference type="OrthoDB" id="5279415at2759"/>
<gene>
    <name evidence="1" type="ORF">SAMD00023353_3401330</name>
</gene>
<dbReference type="AlphaFoldDB" id="A0A1W2TL80"/>
<reference evidence="1" key="1">
    <citation type="submission" date="2016-03" db="EMBL/GenBank/DDBJ databases">
        <title>Draft genome sequence of Rosellinia necatrix.</title>
        <authorList>
            <person name="Kanematsu S."/>
        </authorList>
    </citation>
    <scope>NUCLEOTIDE SEQUENCE [LARGE SCALE GENOMIC DNA]</scope>
    <source>
        <strain evidence="1">W97</strain>
    </source>
</reference>
<name>A0A1W2TL80_ROSNE</name>
<dbReference type="InterPro" id="IPR038883">
    <property type="entry name" value="AN11006-like"/>
</dbReference>
<protein>
    <submittedName>
        <fullName evidence="1">Uncharacterized protein</fullName>
    </submittedName>
</protein>
<keyword evidence="2" id="KW-1185">Reference proteome</keyword>
<evidence type="ECO:0000313" key="2">
    <source>
        <dbReference type="Proteomes" id="UP000054516"/>
    </source>
</evidence>
<dbReference type="OMA" id="HFLATCK"/>